<keyword evidence="4" id="KW-0539">Nucleus</keyword>
<gene>
    <name evidence="6" type="ORF">RIF29_09015</name>
</gene>
<feature type="compositionally biased region" description="Polar residues" evidence="5">
    <location>
        <begin position="311"/>
        <end position="334"/>
    </location>
</feature>
<dbReference type="PANTHER" id="PTHR31250:SF58">
    <property type="entry name" value="CALMODULIN-BINDING FAMILY PROTEIN"/>
    <property type="match status" value="1"/>
</dbReference>
<evidence type="ECO:0000256" key="5">
    <source>
        <dbReference type="SAM" id="MobiDB-lite"/>
    </source>
</evidence>
<dbReference type="InterPro" id="IPR044159">
    <property type="entry name" value="IQM"/>
</dbReference>
<evidence type="ECO:0000256" key="1">
    <source>
        <dbReference type="ARBA" id="ARBA00004123"/>
    </source>
</evidence>
<keyword evidence="3" id="KW-0963">Cytoplasm</keyword>
<dbReference type="AlphaFoldDB" id="A0AAN9IJ96"/>
<reference evidence="6 7" key="1">
    <citation type="submission" date="2024-01" db="EMBL/GenBank/DDBJ databases">
        <title>The genomes of 5 underutilized Papilionoideae crops provide insights into root nodulation and disease resistanc.</title>
        <authorList>
            <person name="Yuan L."/>
        </authorList>
    </citation>
    <scope>NUCLEOTIDE SEQUENCE [LARGE SCALE GENOMIC DNA]</scope>
    <source>
        <strain evidence="6">ZHUSHIDOU_FW_LH</strain>
        <tissue evidence="6">Leaf</tissue>
    </source>
</reference>
<dbReference type="GO" id="GO:0005737">
    <property type="term" value="C:cytoplasm"/>
    <property type="evidence" value="ECO:0007669"/>
    <property type="project" value="UniProtKB-SubCell"/>
</dbReference>
<protein>
    <submittedName>
        <fullName evidence="6">Uncharacterized protein</fullName>
    </submittedName>
</protein>
<sequence>MGLSLSLLISAWKELVTHSLFALSFNISFSAENSSAILRAGSFNKRESKTTTASSRLKDHRPQQAILERNLSPCVEDNKEKEMVSESVSSKSELLQHKPVPILSLPEEVVFSSPRPISELDAAATKLQKMYKNYRMRRKLADCAVVAEELWWKGLDIAALKKSSVLYLDAQKQETVVSRWARARTRAAKKEREEYEVNVENGKLVYVKDKRLVDTDGKSKWIFVLSTTRTLYVGRKQKGAFQHSSFLAGAATLAAGRLVSQQGVLKAIWPYSGHYHPTEENFKEFISFLEEHKIDLSNVKRCAVDDDDPTISGTNSLTNDSQKITDHTQTSQSGLETSIKVNDNDKDINNAPIDKVVEVKKIESSAFDFIKRLSCKWSTVAGAHIGCVRDYPEHLQLRALDQVNLSPKPPFARNNGKSLLQGQVQKLGFYLALLIWGYLVQKPQLLLQQVKACCMQSIEGFRESIEITAKATWNQATMRKVDEHSR</sequence>
<evidence type="ECO:0000313" key="7">
    <source>
        <dbReference type="Proteomes" id="UP001372338"/>
    </source>
</evidence>
<dbReference type="GO" id="GO:0005634">
    <property type="term" value="C:nucleus"/>
    <property type="evidence" value="ECO:0007669"/>
    <property type="project" value="UniProtKB-SubCell"/>
</dbReference>
<comment type="caution">
    <text evidence="6">The sequence shown here is derived from an EMBL/GenBank/DDBJ whole genome shotgun (WGS) entry which is preliminary data.</text>
</comment>
<name>A0AAN9IJ96_CROPI</name>
<evidence type="ECO:0000256" key="2">
    <source>
        <dbReference type="ARBA" id="ARBA00004496"/>
    </source>
</evidence>
<evidence type="ECO:0000313" key="6">
    <source>
        <dbReference type="EMBL" id="KAK7281227.1"/>
    </source>
</evidence>
<dbReference type="PANTHER" id="PTHR31250">
    <property type="entry name" value="IQ DOMAIN-CONTAINING PROTEIN IQM3"/>
    <property type="match status" value="1"/>
</dbReference>
<organism evidence="6 7">
    <name type="scientific">Crotalaria pallida</name>
    <name type="common">Smooth rattlebox</name>
    <name type="synonym">Crotalaria striata</name>
    <dbReference type="NCBI Taxonomy" id="3830"/>
    <lineage>
        <taxon>Eukaryota</taxon>
        <taxon>Viridiplantae</taxon>
        <taxon>Streptophyta</taxon>
        <taxon>Embryophyta</taxon>
        <taxon>Tracheophyta</taxon>
        <taxon>Spermatophyta</taxon>
        <taxon>Magnoliopsida</taxon>
        <taxon>eudicotyledons</taxon>
        <taxon>Gunneridae</taxon>
        <taxon>Pentapetalae</taxon>
        <taxon>rosids</taxon>
        <taxon>fabids</taxon>
        <taxon>Fabales</taxon>
        <taxon>Fabaceae</taxon>
        <taxon>Papilionoideae</taxon>
        <taxon>50 kb inversion clade</taxon>
        <taxon>genistoids sensu lato</taxon>
        <taxon>core genistoids</taxon>
        <taxon>Crotalarieae</taxon>
        <taxon>Crotalaria</taxon>
    </lineage>
</organism>
<accession>A0AAN9IJ96</accession>
<comment type="subcellular location">
    <subcellularLocation>
        <location evidence="2">Cytoplasm</location>
    </subcellularLocation>
    <subcellularLocation>
        <location evidence="1">Nucleus</location>
    </subcellularLocation>
</comment>
<proteinExistence type="predicted"/>
<feature type="region of interest" description="Disordered" evidence="5">
    <location>
        <begin position="310"/>
        <end position="334"/>
    </location>
</feature>
<dbReference type="Proteomes" id="UP001372338">
    <property type="component" value="Unassembled WGS sequence"/>
</dbReference>
<evidence type="ECO:0000256" key="4">
    <source>
        <dbReference type="ARBA" id="ARBA00023242"/>
    </source>
</evidence>
<evidence type="ECO:0000256" key="3">
    <source>
        <dbReference type="ARBA" id="ARBA00022490"/>
    </source>
</evidence>
<keyword evidence="7" id="KW-1185">Reference proteome</keyword>
<dbReference type="EMBL" id="JAYWIO010000002">
    <property type="protein sequence ID" value="KAK7281227.1"/>
    <property type="molecule type" value="Genomic_DNA"/>
</dbReference>